<keyword evidence="3" id="KW-1185">Reference proteome</keyword>
<dbReference type="AlphaFoldDB" id="A0AAV4DCI3"/>
<sequence length="98" mass="11386">MTPRTGWPSLRYKDIMKQWPRNFENYLSALPNNSWSMPALRKNEDRMKSQLFNSYEVSGMALNFAARCHRTFDPTNRAWSGDAERARDPQSSGITKKA</sequence>
<feature type="region of interest" description="Disordered" evidence="1">
    <location>
        <begin position="74"/>
        <end position="98"/>
    </location>
</feature>
<comment type="caution">
    <text evidence="2">The sequence shown here is derived from an EMBL/GenBank/DDBJ whole genome shotgun (WGS) entry which is preliminary data.</text>
</comment>
<dbReference type="EMBL" id="BLXT01007741">
    <property type="protein sequence ID" value="GFO41953.1"/>
    <property type="molecule type" value="Genomic_DNA"/>
</dbReference>
<evidence type="ECO:0000313" key="3">
    <source>
        <dbReference type="Proteomes" id="UP000735302"/>
    </source>
</evidence>
<gene>
    <name evidence="2" type="ORF">PoB_006845800</name>
</gene>
<organism evidence="2 3">
    <name type="scientific">Plakobranchus ocellatus</name>
    <dbReference type="NCBI Taxonomy" id="259542"/>
    <lineage>
        <taxon>Eukaryota</taxon>
        <taxon>Metazoa</taxon>
        <taxon>Spiralia</taxon>
        <taxon>Lophotrochozoa</taxon>
        <taxon>Mollusca</taxon>
        <taxon>Gastropoda</taxon>
        <taxon>Heterobranchia</taxon>
        <taxon>Euthyneura</taxon>
        <taxon>Panpulmonata</taxon>
        <taxon>Sacoglossa</taxon>
        <taxon>Placobranchoidea</taxon>
        <taxon>Plakobranchidae</taxon>
        <taxon>Plakobranchus</taxon>
    </lineage>
</organism>
<reference evidence="2 3" key="1">
    <citation type="journal article" date="2021" name="Elife">
        <title>Chloroplast acquisition without the gene transfer in kleptoplastic sea slugs, Plakobranchus ocellatus.</title>
        <authorList>
            <person name="Maeda T."/>
            <person name="Takahashi S."/>
            <person name="Yoshida T."/>
            <person name="Shimamura S."/>
            <person name="Takaki Y."/>
            <person name="Nagai Y."/>
            <person name="Toyoda A."/>
            <person name="Suzuki Y."/>
            <person name="Arimoto A."/>
            <person name="Ishii H."/>
            <person name="Satoh N."/>
            <person name="Nishiyama T."/>
            <person name="Hasebe M."/>
            <person name="Maruyama T."/>
            <person name="Minagawa J."/>
            <person name="Obokata J."/>
            <person name="Shigenobu S."/>
        </authorList>
    </citation>
    <scope>NUCLEOTIDE SEQUENCE [LARGE SCALE GENOMIC DNA]</scope>
</reference>
<name>A0AAV4DCI3_9GAST</name>
<protein>
    <submittedName>
        <fullName evidence="2">Uncharacterized protein</fullName>
    </submittedName>
</protein>
<evidence type="ECO:0000313" key="2">
    <source>
        <dbReference type="EMBL" id="GFO41953.1"/>
    </source>
</evidence>
<feature type="compositionally biased region" description="Polar residues" evidence="1">
    <location>
        <begin position="89"/>
        <end position="98"/>
    </location>
</feature>
<accession>A0AAV4DCI3</accession>
<proteinExistence type="predicted"/>
<evidence type="ECO:0000256" key="1">
    <source>
        <dbReference type="SAM" id="MobiDB-lite"/>
    </source>
</evidence>
<dbReference type="Proteomes" id="UP000735302">
    <property type="component" value="Unassembled WGS sequence"/>
</dbReference>